<protein>
    <recommendedName>
        <fullName evidence="3">Intracellular multiplication protein IcmW</fullName>
    </recommendedName>
</protein>
<organism evidence="1 2">
    <name type="scientific">Piscirickettsia litoralis</name>
    <dbReference type="NCBI Taxonomy" id="1891921"/>
    <lineage>
        <taxon>Bacteria</taxon>
        <taxon>Pseudomonadati</taxon>
        <taxon>Pseudomonadota</taxon>
        <taxon>Gammaproteobacteria</taxon>
        <taxon>Thiotrichales</taxon>
        <taxon>Piscirickettsiaceae</taxon>
        <taxon>Piscirickettsia</taxon>
    </lineage>
</organism>
<evidence type="ECO:0008006" key="3">
    <source>
        <dbReference type="Google" id="ProtNLM"/>
    </source>
</evidence>
<dbReference type="EMBL" id="MDTU01000001">
    <property type="protein sequence ID" value="ODN42459.1"/>
    <property type="molecule type" value="Genomic_DNA"/>
</dbReference>
<dbReference type="InterPro" id="IPR057079">
    <property type="entry name" value="IcmW-like"/>
</dbReference>
<accession>A0ABX3A1F2</accession>
<evidence type="ECO:0000313" key="1">
    <source>
        <dbReference type="EMBL" id="ODN42459.1"/>
    </source>
</evidence>
<gene>
    <name evidence="1" type="ORF">BGC07_05330</name>
</gene>
<reference evidence="1 2" key="1">
    <citation type="submission" date="2016-08" db="EMBL/GenBank/DDBJ databases">
        <title>Draft genome sequence of Candidatus Piscirickettsia litoralis, from seawater.</title>
        <authorList>
            <person name="Wan X."/>
            <person name="Lee A.J."/>
            <person name="Hou S."/>
            <person name="Donachie S.P."/>
        </authorList>
    </citation>
    <scope>NUCLEOTIDE SEQUENCE [LARGE SCALE GENOMIC DNA]</scope>
    <source>
        <strain evidence="1 2">Y2</strain>
    </source>
</reference>
<sequence>MMSLHETIADYWKSYGNSNINNALVNFEFIEKMSFDLSADDLEQVAEFIEKINNDGVEKMDKMKLIVFLNRLPAAYMFYSIHQINRIDAKYMSELISMVNQKNSSDDECAKFYQRNMVFERFQILSRIFSSERLNKIISCVS</sequence>
<comment type="caution">
    <text evidence="1">The sequence shown here is derived from an EMBL/GenBank/DDBJ whole genome shotgun (WGS) entry which is preliminary data.</text>
</comment>
<evidence type="ECO:0000313" key="2">
    <source>
        <dbReference type="Proteomes" id="UP000094329"/>
    </source>
</evidence>
<dbReference type="InterPro" id="IPR049919">
    <property type="entry name" value="IcmW"/>
</dbReference>
<proteinExistence type="predicted"/>
<keyword evidence="2" id="KW-1185">Reference proteome</keyword>
<dbReference type="Proteomes" id="UP000094329">
    <property type="component" value="Unassembled WGS sequence"/>
</dbReference>
<dbReference type="NCBIfam" id="NF038222">
    <property type="entry name" value="IcmW_IVB"/>
    <property type="match status" value="1"/>
</dbReference>
<dbReference type="Pfam" id="PF23130">
    <property type="entry name" value="IcmW"/>
    <property type="match status" value="1"/>
</dbReference>
<name>A0ABX3A1F2_9GAMM</name>